<dbReference type="InterPro" id="IPR036249">
    <property type="entry name" value="Thioredoxin-like_sf"/>
</dbReference>
<dbReference type="EMBL" id="JNVC02000001">
    <property type="protein sequence ID" value="KEZ54361.1"/>
    <property type="molecule type" value="Genomic_DNA"/>
</dbReference>
<keyword evidence="1" id="KW-1015">Disulfide bond</keyword>
<dbReference type="CDD" id="cd02966">
    <property type="entry name" value="TlpA_like_family"/>
    <property type="match status" value="1"/>
</dbReference>
<feature type="domain" description="Thioredoxin" evidence="3">
    <location>
        <begin position="38"/>
        <end position="175"/>
    </location>
</feature>
<keyword evidence="5" id="KW-1185">Reference proteome</keyword>
<keyword evidence="2" id="KW-0812">Transmembrane</keyword>
<name>A0A084H449_METID</name>
<comment type="caution">
    <text evidence="4">The sequence shown here is derived from an EMBL/GenBank/DDBJ whole genome shotgun (WGS) entry which is preliminary data.</text>
</comment>
<dbReference type="SUPFAM" id="SSF52833">
    <property type="entry name" value="Thioredoxin-like"/>
    <property type="match status" value="1"/>
</dbReference>
<dbReference type="PANTHER" id="PTHR42852:SF1">
    <property type="entry name" value="THIOREDOXIN-LIKE PROTEIN YNEN"/>
    <property type="match status" value="1"/>
</dbReference>
<dbReference type="InterPro" id="IPR050553">
    <property type="entry name" value="Thioredoxin_ResA/DsbE_sf"/>
</dbReference>
<dbReference type="Pfam" id="PF00578">
    <property type="entry name" value="AhpC-TSA"/>
    <property type="match status" value="1"/>
</dbReference>
<dbReference type="RefSeq" id="WP_029281100.1">
    <property type="nucleotide sequence ID" value="NZ_CANLZQ010000006.1"/>
</dbReference>
<dbReference type="AlphaFoldDB" id="A0A084H449"/>
<evidence type="ECO:0000256" key="2">
    <source>
        <dbReference type="SAM" id="Phobius"/>
    </source>
</evidence>
<evidence type="ECO:0000313" key="4">
    <source>
        <dbReference type="EMBL" id="KEZ54361.1"/>
    </source>
</evidence>
<accession>A0A084H449</accession>
<dbReference type="STRING" id="246786.GS18_0205415"/>
<organism evidence="4 5">
    <name type="scientific">Metabacillus indicus</name>
    <name type="common">Bacillus indicus</name>
    <dbReference type="NCBI Taxonomy" id="246786"/>
    <lineage>
        <taxon>Bacteria</taxon>
        <taxon>Bacillati</taxon>
        <taxon>Bacillota</taxon>
        <taxon>Bacilli</taxon>
        <taxon>Bacillales</taxon>
        <taxon>Bacillaceae</taxon>
        <taxon>Metabacillus</taxon>
    </lineage>
</organism>
<dbReference type="Gene3D" id="3.40.30.10">
    <property type="entry name" value="Glutaredoxin"/>
    <property type="match status" value="1"/>
</dbReference>
<dbReference type="PANTHER" id="PTHR42852">
    <property type="entry name" value="THIOL:DISULFIDE INTERCHANGE PROTEIN DSBE"/>
    <property type="match status" value="1"/>
</dbReference>
<gene>
    <name evidence="4" type="ORF">GS18_0205415</name>
</gene>
<keyword evidence="2" id="KW-0472">Membrane</keyword>
<dbReference type="PROSITE" id="PS51352">
    <property type="entry name" value="THIOREDOXIN_2"/>
    <property type="match status" value="1"/>
</dbReference>
<dbReference type="InterPro" id="IPR017937">
    <property type="entry name" value="Thioredoxin_CS"/>
</dbReference>
<dbReference type="GO" id="GO:0016209">
    <property type="term" value="F:antioxidant activity"/>
    <property type="evidence" value="ECO:0007669"/>
    <property type="project" value="InterPro"/>
</dbReference>
<dbReference type="OrthoDB" id="25753at2"/>
<evidence type="ECO:0000259" key="3">
    <source>
        <dbReference type="PROSITE" id="PS51352"/>
    </source>
</evidence>
<evidence type="ECO:0000256" key="1">
    <source>
        <dbReference type="ARBA" id="ARBA00023157"/>
    </source>
</evidence>
<reference evidence="4 5" key="1">
    <citation type="journal article" date="2005" name="Int. J. Syst. Evol. Microbiol.">
        <title>Bacillus cibi sp. nov., isolated from jeotgal, a traditional Korean fermented seafood.</title>
        <authorList>
            <person name="Yoon J.H."/>
            <person name="Lee C.H."/>
            <person name="Oh T.K."/>
        </authorList>
    </citation>
    <scope>NUCLEOTIDE SEQUENCE [LARGE SCALE GENOMIC DNA]</scope>
    <source>
        <strain evidence="4 5">DSM 16189</strain>
    </source>
</reference>
<protein>
    <recommendedName>
        <fullName evidence="3">Thioredoxin domain-containing protein</fullName>
    </recommendedName>
</protein>
<keyword evidence="2" id="KW-1133">Transmembrane helix</keyword>
<dbReference type="InterPro" id="IPR000866">
    <property type="entry name" value="AhpC/TSA"/>
</dbReference>
<dbReference type="PROSITE" id="PS00194">
    <property type="entry name" value="THIOREDOXIN_1"/>
    <property type="match status" value="1"/>
</dbReference>
<sequence length="175" mass="19863">MHQGGKTVKRILAIGLLVFLAGYAVWFAILPKEPEEGLEIGNKPPEFEMETLSGETVTLDDVKGKKVMVNFWATWCPPCEAEMPEMQKLQDEHQDELVVLAVNMTNAEKSRKDVEKFIAERNLTFPVALDKDGRVSIQYEVYSYPTTYFLDEEGSILNISRGAMTKETMEKLLEL</sequence>
<dbReference type="InterPro" id="IPR013766">
    <property type="entry name" value="Thioredoxin_domain"/>
</dbReference>
<dbReference type="Proteomes" id="UP000028549">
    <property type="component" value="Unassembled WGS sequence"/>
</dbReference>
<evidence type="ECO:0000313" key="5">
    <source>
        <dbReference type="Proteomes" id="UP000028549"/>
    </source>
</evidence>
<proteinExistence type="predicted"/>
<dbReference type="GO" id="GO:0016491">
    <property type="term" value="F:oxidoreductase activity"/>
    <property type="evidence" value="ECO:0007669"/>
    <property type="project" value="InterPro"/>
</dbReference>
<feature type="transmembrane region" description="Helical" evidence="2">
    <location>
        <begin position="12"/>
        <end position="30"/>
    </location>
</feature>